<dbReference type="CDD" id="cd03241">
    <property type="entry name" value="ABC_RecN"/>
    <property type="match status" value="2"/>
</dbReference>
<dbReference type="PIRSF" id="PIRSF003128">
    <property type="entry name" value="RecN"/>
    <property type="match status" value="1"/>
</dbReference>
<reference evidence="12" key="1">
    <citation type="submission" date="2019-11" db="EMBL/GenBank/DDBJ databases">
        <authorList>
            <person name="Feng L."/>
        </authorList>
    </citation>
    <scope>NUCLEOTIDE SEQUENCE</scope>
    <source>
        <strain evidence="12">BgluceraseaLFYP119</strain>
    </source>
</reference>
<dbReference type="SUPFAM" id="SSF52540">
    <property type="entry name" value="P-loop containing nucleoside triphosphate hydrolases"/>
    <property type="match status" value="1"/>
</dbReference>
<dbReference type="InterPro" id="IPR003395">
    <property type="entry name" value="RecF/RecN/SMC_N"/>
</dbReference>
<gene>
    <name evidence="12" type="primary">recN</name>
    <name evidence="12" type="ORF">BGLFYP119_00494</name>
</gene>
<dbReference type="NCBIfam" id="TIGR00634">
    <property type="entry name" value="recN"/>
    <property type="match status" value="1"/>
</dbReference>
<evidence type="ECO:0000256" key="3">
    <source>
        <dbReference type="ARBA" id="ARBA00021315"/>
    </source>
</evidence>
<keyword evidence="6" id="KW-0067">ATP-binding</keyword>
<organism evidence="12">
    <name type="scientific">Blautia glucerasea</name>
    <dbReference type="NCBI Taxonomy" id="536633"/>
    <lineage>
        <taxon>Bacteria</taxon>
        <taxon>Bacillati</taxon>
        <taxon>Bacillota</taxon>
        <taxon>Clostridia</taxon>
        <taxon>Lachnospirales</taxon>
        <taxon>Lachnospiraceae</taxon>
        <taxon>Blautia</taxon>
    </lineage>
</organism>
<accession>A0A6N2R539</accession>
<evidence type="ECO:0000256" key="6">
    <source>
        <dbReference type="ARBA" id="ARBA00022840"/>
    </source>
</evidence>
<protein>
    <recommendedName>
        <fullName evidence="3 9">DNA repair protein RecN</fullName>
    </recommendedName>
    <alternativeName>
        <fullName evidence="8 9">Recombination protein N</fullName>
    </alternativeName>
</protein>
<feature type="coiled-coil region" evidence="10">
    <location>
        <begin position="321"/>
        <end position="369"/>
    </location>
</feature>
<evidence type="ECO:0000259" key="11">
    <source>
        <dbReference type="Pfam" id="PF02463"/>
    </source>
</evidence>
<dbReference type="GO" id="GO:0009432">
    <property type="term" value="P:SOS response"/>
    <property type="evidence" value="ECO:0007669"/>
    <property type="project" value="TreeGrafter"/>
</dbReference>
<evidence type="ECO:0000256" key="2">
    <source>
        <dbReference type="ARBA" id="ARBA00009441"/>
    </source>
</evidence>
<dbReference type="GO" id="GO:0005524">
    <property type="term" value="F:ATP binding"/>
    <property type="evidence" value="ECO:0007669"/>
    <property type="project" value="UniProtKB-KW"/>
</dbReference>
<evidence type="ECO:0000256" key="9">
    <source>
        <dbReference type="PIRNR" id="PIRNR003128"/>
    </source>
</evidence>
<keyword evidence="4" id="KW-0547">Nucleotide-binding</keyword>
<dbReference type="InterPro" id="IPR004604">
    <property type="entry name" value="DNA_recomb/repair_RecN"/>
</dbReference>
<comment type="function">
    <text evidence="1 9">May be involved in recombinational repair of damaged DNA.</text>
</comment>
<dbReference type="InterPro" id="IPR027417">
    <property type="entry name" value="P-loop_NTPase"/>
</dbReference>
<keyword evidence="7 9" id="KW-0234">DNA repair</keyword>
<evidence type="ECO:0000256" key="10">
    <source>
        <dbReference type="SAM" id="Coils"/>
    </source>
</evidence>
<evidence type="ECO:0000256" key="8">
    <source>
        <dbReference type="ARBA" id="ARBA00033408"/>
    </source>
</evidence>
<dbReference type="PANTHER" id="PTHR11059:SF0">
    <property type="entry name" value="DNA REPAIR PROTEIN RECN"/>
    <property type="match status" value="1"/>
</dbReference>
<proteinExistence type="inferred from homology"/>
<keyword evidence="5 9" id="KW-0227">DNA damage</keyword>
<dbReference type="RefSeq" id="WP_156352443.1">
    <property type="nucleotide sequence ID" value="NZ_CACRST010000006.1"/>
</dbReference>
<dbReference type="GO" id="GO:0006310">
    <property type="term" value="P:DNA recombination"/>
    <property type="evidence" value="ECO:0007669"/>
    <property type="project" value="InterPro"/>
</dbReference>
<evidence type="ECO:0000256" key="1">
    <source>
        <dbReference type="ARBA" id="ARBA00003618"/>
    </source>
</evidence>
<evidence type="ECO:0000256" key="7">
    <source>
        <dbReference type="ARBA" id="ARBA00023204"/>
    </source>
</evidence>
<keyword evidence="10" id="KW-0175">Coiled coil</keyword>
<evidence type="ECO:0000256" key="5">
    <source>
        <dbReference type="ARBA" id="ARBA00022763"/>
    </source>
</evidence>
<dbReference type="PANTHER" id="PTHR11059">
    <property type="entry name" value="DNA REPAIR PROTEIN RECN"/>
    <property type="match status" value="1"/>
</dbReference>
<dbReference type="GO" id="GO:0043590">
    <property type="term" value="C:bacterial nucleoid"/>
    <property type="evidence" value="ECO:0007669"/>
    <property type="project" value="TreeGrafter"/>
</dbReference>
<dbReference type="EMBL" id="CACRST010000006">
    <property type="protein sequence ID" value="VYS76012.1"/>
    <property type="molecule type" value="Genomic_DNA"/>
</dbReference>
<sequence>MLVHLHVKNLALIQDIEVEFGPGLNILTGETGAGKSILLGSMQLILGGRTVRDMIRAGAAYALVELLFQVENHKAEEALKELGVFLEEGQVLLSRKIMDGRSINKINGETCTVSQMKAAAACLLDIHGQHEHQSLLYEEKQLEILDAYGKDKIQPEKDKVHEAYASYRKCLKALKELDTDEEQRNREQAFLEFEIQEIERAGLIPGEDEELETFYRKLSNSRLILETLQSVHGMTGYDHGAGDQVGEAARELSRVTEYDPQLETMAGSLQELDSLLNDFNRELSSYVEELTFDEESFYETEKRLDLINGLKAKYGRTIEEILAYKEKQQKKLEELSRYEENLQKTKEELKKSEKELENASHVLSEIRQEYSKTLTEKITEGLRDLNFLDVQFHIAFQRKKDFTDNGFDDIQYEISTNPGEAVKPLGRIVSGGELSRIMLAIKAILADRDQMETLIFDEIDTGISGRTAQKVSEKMAVIGRCRQVICITHLPQIAAMADTHFEIEKHQEGTETITEIHPLEGEDSIRELARLLGGAQITDAVFENAKEMKDLAQVHKNSRLK</sequence>
<dbReference type="GO" id="GO:0006281">
    <property type="term" value="P:DNA repair"/>
    <property type="evidence" value="ECO:0007669"/>
    <property type="project" value="UniProtKB-KW"/>
</dbReference>
<comment type="similarity">
    <text evidence="2 9">Belongs to the RecN family.</text>
</comment>
<feature type="domain" description="RecF/RecN/SMC N-terminal" evidence="11">
    <location>
        <begin position="4"/>
        <end position="510"/>
    </location>
</feature>
<dbReference type="Gene3D" id="3.40.50.300">
    <property type="entry name" value="P-loop containing nucleotide triphosphate hydrolases"/>
    <property type="match status" value="2"/>
</dbReference>
<evidence type="ECO:0000256" key="4">
    <source>
        <dbReference type="ARBA" id="ARBA00022741"/>
    </source>
</evidence>
<evidence type="ECO:0000313" key="12">
    <source>
        <dbReference type="EMBL" id="VYS76012.1"/>
    </source>
</evidence>
<dbReference type="FunFam" id="3.40.50.300:FF:000356">
    <property type="entry name" value="DNA repair protein RecN"/>
    <property type="match status" value="1"/>
</dbReference>
<dbReference type="AlphaFoldDB" id="A0A6N2R539"/>
<dbReference type="Pfam" id="PF02463">
    <property type="entry name" value="SMC_N"/>
    <property type="match status" value="1"/>
</dbReference>
<name>A0A6N2R539_9FIRM</name>